<dbReference type="AlphaFoldDB" id="A0A0M6Y2F5"/>
<dbReference type="InterPro" id="IPR018389">
    <property type="entry name" value="DctP_fam"/>
</dbReference>
<keyword evidence="3" id="KW-0675">Receptor</keyword>
<protein>
    <submittedName>
        <fullName evidence="3">TRAP transporter solute receptor, DctP family</fullName>
    </submittedName>
</protein>
<dbReference type="Pfam" id="PF03480">
    <property type="entry name" value="DctP"/>
    <property type="match status" value="1"/>
</dbReference>
<reference evidence="4" key="1">
    <citation type="submission" date="2015-07" db="EMBL/GenBank/DDBJ databases">
        <authorList>
            <person name="Rodrigo-Torres Lidia"/>
            <person name="Arahal R.David."/>
        </authorList>
    </citation>
    <scope>NUCLEOTIDE SEQUENCE [LARGE SCALE GENOMIC DNA]</scope>
    <source>
        <strain evidence="4">CECT 4801</strain>
    </source>
</reference>
<feature type="chain" id="PRO_5005807354" evidence="2">
    <location>
        <begin position="21"/>
        <end position="345"/>
    </location>
</feature>
<evidence type="ECO:0000256" key="1">
    <source>
        <dbReference type="ARBA" id="ARBA00022729"/>
    </source>
</evidence>
<dbReference type="CDD" id="cd13602">
    <property type="entry name" value="PBP2_TRAP_BpDctp6_7"/>
    <property type="match status" value="1"/>
</dbReference>
<dbReference type="SUPFAM" id="SSF53850">
    <property type="entry name" value="Periplasmic binding protein-like II"/>
    <property type="match status" value="1"/>
</dbReference>
<gene>
    <name evidence="3" type="ORF">LAL4801_02310</name>
</gene>
<dbReference type="GO" id="GO:0055085">
    <property type="term" value="P:transmembrane transport"/>
    <property type="evidence" value="ECO:0007669"/>
    <property type="project" value="InterPro"/>
</dbReference>
<dbReference type="STRING" id="187304.B0E33_17920"/>
<dbReference type="PANTHER" id="PTHR33376">
    <property type="match status" value="1"/>
</dbReference>
<keyword evidence="4" id="KW-1185">Reference proteome</keyword>
<proteinExistence type="predicted"/>
<feature type="signal peptide" evidence="2">
    <location>
        <begin position="1"/>
        <end position="20"/>
    </location>
</feature>
<evidence type="ECO:0000313" key="4">
    <source>
        <dbReference type="Proteomes" id="UP000048926"/>
    </source>
</evidence>
<dbReference type="Gene3D" id="3.40.190.170">
    <property type="entry name" value="Bacterial extracellular solute-binding protein, family 7"/>
    <property type="match status" value="1"/>
</dbReference>
<keyword evidence="1 2" id="KW-0732">Signal</keyword>
<dbReference type="NCBIfam" id="NF037995">
    <property type="entry name" value="TRAP_S1"/>
    <property type="match status" value="1"/>
</dbReference>
<dbReference type="Proteomes" id="UP000048926">
    <property type="component" value="Unassembled WGS sequence"/>
</dbReference>
<dbReference type="RefSeq" id="WP_055656137.1">
    <property type="nucleotide sequence ID" value="NZ_CXST01000001.1"/>
</dbReference>
<dbReference type="InterPro" id="IPR038404">
    <property type="entry name" value="TRAP_DctP_sf"/>
</dbReference>
<dbReference type="EMBL" id="CXST01000001">
    <property type="protein sequence ID" value="CTQ43868.1"/>
    <property type="molecule type" value="Genomic_DNA"/>
</dbReference>
<dbReference type="PANTHER" id="PTHR33376:SF4">
    <property type="entry name" value="SIALIC ACID-BINDING PERIPLASMIC PROTEIN SIAP"/>
    <property type="match status" value="1"/>
</dbReference>
<sequence>MKKILTFLMAGAAMSSAAAAEDLSVVGSWSSLPLHQDYEAPFWQTALPEASGGTINTTVTTHNQMNLGVGEVFRLLGQGVFDVGMTVGDYAVADAPELEGLDVPLVAMSADKAHAAVDAARPMVEEIFEKRFNSKVLAIAPYPPQVVFCNAEVGSLDDLKGKKIRASGRMTAKFLEALGAEGITVAFSEVPGALQKGVVDCAVTGAGSGYSAGWWEVSTHLLPIPLGGWDPVVTAINLDKWNALSGETRALIEKEIAEKFEAPAWASAEGALTNDIACLTGKGECASGDVRDMVLVEASDGDIERARQILETDVLPEWAERAGGDWAARWNDSVGTVVGVQIKTN</sequence>
<accession>A0A0M6Y2F5</accession>
<organism evidence="3 4">
    <name type="scientific">Roseibium aggregatum</name>
    <dbReference type="NCBI Taxonomy" id="187304"/>
    <lineage>
        <taxon>Bacteria</taxon>
        <taxon>Pseudomonadati</taxon>
        <taxon>Pseudomonadota</taxon>
        <taxon>Alphaproteobacteria</taxon>
        <taxon>Hyphomicrobiales</taxon>
        <taxon>Stappiaceae</taxon>
        <taxon>Roseibium</taxon>
    </lineage>
</organism>
<name>A0A0M6Y2F5_9HYPH</name>
<evidence type="ECO:0000313" key="3">
    <source>
        <dbReference type="EMBL" id="CTQ43868.1"/>
    </source>
</evidence>
<evidence type="ECO:0000256" key="2">
    <source>
        <dbReference type="SAM" id="SignalP"/>
    </source>
</evidence>
<dbReference type="OrthoDB" id="9799287at2"/>